<evidence type="ECO:0000256" key="3">
    <source>
        <dbReference type="ARBA" id="ARBA00022692"/>
    </source>
</evidence>
<feature type="transmembrane region" description="Helical" evidence="6">
    <location>
        <begin position="154"/>
        <end position="175"/>
    </location>
</feature>
<keyword evidence="5 6" id="KW-0472">Membrane</keyword>
<protein>
    <submittedName>
        <fullName evidence="7">Threonine transporter RhtB</fullName>
    </submittedName>
</protein>
<reference evidence="7 8" key="1">
    <citation type="submission" date="2016-03" db="EMBL/GenBank/DDBJ databases">
        <title>Genome sequence of Nesiotobacter sp. nov., a moderately halophilic alphaproteobacterium isolated from the Yellow Sea, China.</title>
        <authorList>
            <person name="Zhang G."/>
            <person name="Zhang R."/>
        </authorList>
    </citation>
    <scope>NUCLEOTIDE SEQUENCE [LARGE SCALE GENOMIC DNA]</scope>
    <source>
        <strain evidence="7 8">WB1-6</strain>
    </source>
</reference>
<keyword evidence="3 6" id="KW-0812">Transmembrane</keyword>
<evidence type="ECO:0000313" key="8">
    <source>
        <dbReference type="Proteomes" id="UP000185783"/>
    </source>
</evidence>
<keyword evidence="4 6" id="KW-1133">Transmembrane helix</keyword>
<dbReference type="Proteomes" id="UP000185783">
    <property type="component" value="Unassembled WGS sequence"/>
</dbReference>
<feature type="transmembrane region" description="Helical" evidence="6">
    <location>
        <begin position="112"/>
        <end position="134"/>
    </location>
</feature>
<evidence type="ECO:0000256" key="2">
    <source>
        <dbReference type="ARBA" id="ARBA00022475"/>
    </source>
</evidence>
<keyword evidence="8" id="KW-1185">Reference proteome</keyword>
<dbReference type="STRING" id="197461.A3843_00580"/>
<gene>
    <name evidence="7" type="ORF">A3843_00580</name>
</gene>
<feature type="transmembrane region" description="Helical" evidence="6">
    <location>
        <begin position="41"/>
        <end position="66"/>
    </location>
</feature>
<dbReference type="EMBL" id="LVVZ01000049">
    <property type="protein sequence ID" value="OKL42350.1"/>
    <property type="molecule type" value="Genomic_DNA"/>
</dbReference>
<comment type="subcellular location">
    <subcellularLocation>
        <location evidence="1">Cell membrane</location>
        <topology evidence="1">Multi-pass membrane protein</topology>
    </subcellularLocation>
</comment>
<evidence type="ECO:0000256" key="5">
    <source>
        <dbReference type="ARBA" id="ARBA00023136"/>
    </source>
</evidence>
<dbReference type="Pfam" id="PF01810">
    <property type="entry name" value="LysE"/>
    <property type="match status" value="1"/>
</dbReference>
<feature type="transmembrane region" description="Helical" evidence="6">
    <location>
        <begin position="72"/>
        <end position="92"/>
    </location>
</feature>
<dbReference type="GO" id="GO:0005886">
    <property type="term" value="C:plasma membrane"/>
    <property type="evidence" value="ECO:0007669"/>
    <property type="project" value="UniProtKB-SubCell"/>
</dbReference>
<evidence type="ECO:0000313" key="7">
    <source>
        <dbReference type="EMBL" id="OKL42350.1"/>
    </source>
</evidence>
<feature type="transmembrane region" description="Helical" evidence="6">
    <location>
        <begin position="6"/>
        <end position="29"/>
    </location>
</feature>
<evidence type="ECO:0000256" key="4">
    <source>
        <dbReference type="ARBA" id="ARBA00022989"/>
    </source>
</evidence>
<keyword evidence="2" id="KW-1003">Cell membrane</keyword>
<sequence length="208" mass="21604">MIPVETLSAFFAVVVLLALTPGPDNLFVLTQSAVSGRMAGIAVTFGLSTGVIAHTVAVALGVAAIFQTSALAFSILKYVGAAYLLYLAWGAFRAKAAPIGIGGGPKLSYGALYRRGVIMNITNPKVSIFFLSFLPQFVDPAVGPLIPQFLQLGFVFILCTILVFGGIAMLAGMIGEKFGKSASAQSILNKIAGTVFVGLALKLATTTR</sequence>
<proteinExistence type="predicted"/>
<dbReference type="InterPro" id="IPR001123">
    <property type="entry name" value="LeuE-type"/>
</dbReference>
<comment type="caution">
    <text evidence="7">The sequence shown here is derived from an EMBL/GenBank/DDBJ whole genome shotgun (WGS) entry which is preliminary data.</text>
</comment>
<dbReference type="AlphaFoldDB" id="A0A1U7JC68"/>
<dbReference type="GO" id="GO:0015171">
    <property type="term" value="F:amino acid transmembrane transporter activity"/>
    <property type="evidence" value="ECO:0007669"/>
    <property type="project" value="TreeGrafter"/>
</dbReference>
<accession>A0A1U7JC68</accession>
<evidence type="ECO:0000256" key="1">
    <source>
        <dbReference type="ARBA" id="ARBA00004651"/>
    </source>
</evidence>
<dbReference type="PANTHER" id="PTHR30086">
    <property type="entry name" value="ARGININE EXPORTER PROTEIN ARGO"/>
    <property type="match status" value="1"/>
</dbReference>
<organism evidence="7 8">
    <name type="scientific">Pseudovibrio exalbescens</name>
    <dbReference type="NCBI Taxonomy" id="197461"/>
    <lineage>
        <taxon>Bacteria</taxon>
        <taxon>Pseudomonadati</taxon>
        <taxon>Pseudomonadota</taxon>
        <taxon>Alphaproteobacteria</taxon>
        <taxon>Hyphomicrobiales</taxon>
        <taxon>Stappiaceae</taxon>
        <taxon>Pseudovibrio</taxon>
    </lineage>
</organism>
<dbReference type="PANTHER" id="PTHR30086:SF20">
    <property type="entry name" value="ARGININE EXPORTER PROTEIN ARGO-RELATED"/>
    <property type="match status" value="1"/>
</dbReference>
<evidence type="ECO:0000256" key="6">
    <source>
        <dbReference type="SAM" id="Phobius"/>
    </source>
</evidence>
<dbReference type="PIRSF" id="PIRSF006324">
    <property type="entry name" value="LeuE"/>
    <property type="match status" value="1"/>
</dbReference>
<dbReference type="RefSeq" id="WP_028482159.1">
    <property type="nucleotide sequence ID" value="NZ_LVVZ01000049.1"/>
</dbReference>
<name>A0A1U7JC68_9HYPH</name>